<proteinExistence type="predicted"/>
<evidence type="ECO:0000313" key="1">
    <source>
        <dbReference type="EMBL" id="KKL21989.1"/>
    </source>
</evidence>
<reference evidence="1" key="1">
    <citation type="journal article" date="2015" name="Nature">
        <title>Complex archaea that bridge the gap between prokaryotes and eukaryotes.</title>
        <authorList>
            <person name="Spang A."/>
            <person name="Saw J.H."/>
            <person name="Jorgensen S.L."/>
            <person name="Zaremba-Niedzwiedzka K."/>
            <person name="Martijn J."/>
            <person name="Lind A.E."/>
            <person name="van Eijk R."/>
            <person name="Schleper C."/>
            <person name="Guy L."/>
            <person name="Ettema T.J."/>
        </authorList>
    </citation>
    <scope>NUCLEOTIDE SEQUENCE</scope>
</reference>
<gene>
    <name evidence="1" type="ORF">LCGC14_2439950</name>
</gene>
<dbReference type="AlphaFoldDB" id="A0A0F9BJB9"/>
<accession>A0A0F9BJB9</accession>
<name>A0A0F9BJB9_9ZZZZ</name>
<protein>
    <submittedName>
        <fullName evidence="1">Uncharacterized protein</fullName>
    </submittedName>
</protein>
<organism evidence="1">
    <name type="scientific">marine sediment metagenome</name>
    <dbReference type="NCBI Taxonomy" id="412755"/>
    <lineage>
        <taxon>unclassified sequences</taxon>
        <taxon>metagenomes</taxon>
        <taxon>ecological metagenomes</taxon>
    </lineage>
</organism>
<sequence>MSPEIQSSETIASFAQRIKQKYPAYTGVEDAELARLILEKYPMYQERITLPVEPGVVLEEEPKPTAPIRRGALGPVGTAYAPLVGLEPTPEEEAGLREAARAFGEAGEQPVVPLTKLLPEGPPTATVSLPRRPSRFGPRVALPGQGARADETVEFPVGGVARGAAEFVEGLTTPLNIALLTSIGLTAGALPLVSRLVSGGFSLHMISGIVQQNPELREAINEGDEQRTAQVATRMGLTGVLAVLTGRHAIRGRAAPGEVSRVRAPVERAVEAKPAPPVKPILP</sequence>
<comment type="caution">
    <text evidence="1">The sequence shown here is derived from an EMBL/GenBank/DDBJ whole genome shotgun (WGS) entry which is preliminary data.</text>
</comment>
<dbReference type="EMBL" id="LAZR01037521">
    <property type="protein sequence ID" value="KKL21989.1"/>
    <property type="molecule type" value="Genomic_DNA"/>
</dbReference>
<feature type="non-terminal residue" evidence="1">
    <location>
        <position position="283"/>
    </location>
</feature>